<feature type="region of interest" description="Disordered" evidence="1">
    <location>
        <begin position="33"/>
        <end position="63"/>
    </location>
</feature>
<evidence type="ECO:0000313" key="3">
    <source>
        <dbReference type="Proteomes" id="UP000030108"/>
    </source>
</evidence>
<sequence length="63" mass="7420">MCQLGQGTRLYRVSHQPARKQVLRFRAVRRRCGPKDAQRDRRFPGFRGRRKGFARTPPGRLVL</sequence>
<name>X8J847_9AGAM</name>
<dbReference type="Proteomes" id="UP000030108">
    <property type="component" value="Unassembled WGS sequence"/>
</dbReference>
<comment type="caution">
    <text evidence="2">The sequence shown here is derived from an EMBL/GenBank/DDBJ whole genome shotgun (WGS) entry which is preliminary data.</text>
</comment>
<evidence type="ECO:0000313" key="2">
    <source>
        <dbReference type="EMBL" id="EUC57401.1"/>
    </source>
</evidence>
<gene>
    <name evidence="2" type="ORF">RSOL_219910</name>
</gene>
<dbReference type="AlphaFoldDB" id="X8J847"/>
<accession>X8J847</accession>
<dbReference type="EMBL" id="JATN01000322">
    <property type="protein sequence ID" value="EUC57401.1"/>
    <property type="molecule type" value="Genomic_DNA"/>
</dbReference>
<protein>
    <submittedName>
        <fullName evidence="2">Uncharacterized protein</fullName>
    </submittedName>
</protein>
<feature type="compositionally biased region" description="Basic and acidic residues" evidence="1">
    <location>
        <begin position="33"/>
        <end position="43"/>
    </location>
</feature>
<organism evidence="2 3">
    <name type="scientific">Rhizoctonia solani AG-3 Rhs1AP</name>
    <dbReference type="NCBI Taxonomy" id="1086054"/>
    <lineage>
        <taxon>Eukaryota</taxon>
        <taxon>Fungi</taxon>
        <taxon>Dikarya</taxon>
        <taxon>Basidiomycota</taxon>
        <taxon>Agaricomycotina</taxon>
        <taxon>Agaricomycetes</taxon>
        <taxon>Cantharellales</taxon>
        <taxon>Ceratobasidiaceae</taxon>
        <taxon>Rhizoctonia</taxon>
    </lineage>
</organism>
<reference evidence="3" key="1">
    <citation type="journal article" date="2014" name="Genome Announc.">
        <title>Draft genome sequence of the plant-pathogenic soil fungus Rhizoctonia solani anastomosis group 3 strain Rhs1AP.</title>
        <authorList>
            <person name="Cubeta M.A."/>
            <person name="Thomas E."/>
            <person name="Dean R.A."/>
            <person name="Jabaji S."/>
            <person name="Neate S.M."/>
            <person name="Tavantzis S."/>
            <person name="Toda T."/>
            <person name="Vilgalys R."/>
            <person name="Bharathan N."/>
            <person name="Fedorova-Abrams N."/>
            <person name="Pakala S.B."/>
            <person name="Pakala S.M."/>
            <person name="Zafar N."/>
            <person name="Joardar V."/>
            <person name="Losada L."/>
            <person name="Nierman W.C."/>
        </authorList>
    </citation>
    <scope>NUCLEOTIDE SEQUENCE [LARGE SCALE GENOMIC DNA]</scope>
    <source>
        <strain evidence="3">AG-3</strain>
    </source>
</reference>
<evidence type="ECO:0000256" key="1">
    <source>
        <dbReference type="SAM" id="MobiDB-lite"/>
    </source>
</evidence>
<proteinExistence type="predicted"/>